<proteinExistence type="predicted"/>
<reference evidence="1 2" key="1">
    <citation type="journal article" date="2021" name="PeerJ">
        <title>Analysis of 44 Vibrio anguillarum genomes reveals high genetic diversity.</title>
        <authorList>
            <person name="Hansen M.J."/>
            <person name="Dalsgaard I."/>
        </authorList>
    </citation>
    <scope>NUCLEOTIDE SEQUENCE [LARGE SCALE GENOMIC DNA]</scope>
    <source>
        <strain evidence="1 2">17-16730-2A</strain>
    </source>
</reference>
<accession>A0ABD4KXQ2</accession>
<feature type="non-terminal residue" evidence="1">
    <location>
        <position position="175"/>
    </location>
</feature>
<comment type="caution">
    <text evidence="1">The sequence shown here is derived from an EMBL/GenBank/DDBJ whole genome shotgun (WGS) entry which is preliminary data.</text>
</comment>
<gene>
    <name evidence="1" type="ORF">EAY07_25360</name>
</gene>
<dbReference type="EMBL" id="RDOM01001035">
    <property type="protein sequence ID" value="MBF4275275.1"/>
    <property type="molecule type" value="Genomic_DNA"/>
</dbReference>
<sequence length="175" mass="19531">MNNIPQIQVVNQPMVFLVDSPSSVDLYEGYSIGMALRDALRAIRIPCFYTLATSTETFTNTFSQRLPTAIAEVQKTPNINAIPFVHLCMHGRPEGIALTDNSFIEWFSLRQMLLSHNNVKGFDPFVCMASCDGINAMNMNNAFDNAFHFLIGNSGKVLQSDVTVAYASFYNNVIY</sequence>
<dbReference type="RefSeq" id="WP_194574379.1">
    <property type="nucleotide sequence ID" value="NZ_RDOM01001035.1"/>
</dbReference>
<name>A0ABD4KXQ2_VIBAN</name>
<evidence type="ECO:0008006" key="3">
    <source>
        <dbReference type="Google" id="ProtNLM"/>
    </source>
</evidence>
<evidence type="ECO:0000313" key="1">
    <source>
        <dbReference type="EMBL" id="MBF4275275.1"/>
    </source>
</evidence>
<evidence type="ECO:0000313" key="2">
    <source>
        <dbReference type="Proteomes" id="UP000722957"/>
    </source>
</evidence>
<dbReference type="AlphaFoldDB" id="A0ABD4KXQ2"/>
<protein>
    <recommendedName>
        <fullName evidence="3">CHAT domain-containing protein</fullName>
    </recommendedName>
</protein>
<organism evidence="1 2">
    <name type="scientific">Vibrio anguillarum</name>
    <name type="common">Listonella anguillarum</name>
    <dbReference type="NCBI Taxonomy" id="55601"/>
    <lineage>
        <taxon>Bacteria</taxon>
        <taxon>Pseudomonadati</taxon>
        <taxon>Pseudomonadota</taxon>
        <taxon>Gammaproteobacteria</taxon>
        <taxon>Vibrionales</taxon>
        <taxon>Vibrionaceae</taxon>
        <taxon>Vibrio</taxon>
    </lineage>
</organism>
<dbReference type="Proteomes" id="UP000722957">
    <property type="component" value="Unassembled WGS sequence"/>
</dbReference>